<dbReference type="AlphaFoldDB" id="A0A6J5TI92"/>
<dbReference type="EMBL" id="CAEKDK010000001">
    <property type="protein sequence ID" value="CAB4263319.1"/>
    <property type="molecule type" value="Genomic_DNA"/>
</dbReference>
<proteinExistence type="predicted"/>
<reference evidence="1 2" key="1">
    <citation type="submission" date="2020-05" db="EMBL/GenBank/DDBJ databases">
        <authorList>
            <person name="Campoy J."/>
            <person name="Schneeberger K."/>
            <person name="Spophaly S."/>
        </authorList>
    </citation>
    <scope>NUCLEOTIDE SEQUENCE [LARGE SCALE GENOMIC DNA]</scope>
    <source>
        <strain evidence="1">PruArmRojPasFocal</strain>
    </source>
</reference>
<dbReference type="Proteomes" id="UP000507222">
    <property type="component" value="Unassembled WGS sequence"/>
</dbReference>
<evidence type="ECO:0000313" key="2">
    <source>
        <dbReference type="Proteomes" id="UP000507222"/>
    </source>
</evidence>
<name>A0A6J5TI92_PRUAR</name>
<accession>A0A6J5TI92</accession>
<protein>
    <submittedName>
        <fullName evidence="1">Uncharacterized protein</fullName>
    </submittedName>
</protein>
<gene>
    <name evidence="1" type="ORF">CURHAP_LOCUS3461</name>
</gene>
<evidence type="ECO:0000313" key="1">
    <source>
        <dbReference type="EMBL" id="CAB4263319.1"/>
    </source>
</evidence>
<organism evidence="1 2">
    <name type="scientific">Prunus armeniaca</name>
    <name type="common">Apricot</name>
    <name type="synonym">Armeniaca vulgaris</name>
    <dbReference type="NCBI Taxonomy" id="36596"/>
    <lineage>
        <taxon>Eukaryota</taxon>
        <taxon>Viridiplantae</taxon>
        <taxon>Streptophyta</taxon>
        <taxon>Embryophyta</taxon>
        <taxon>Tracheophyta</taxon>
        <taxon>Spermatophyta</taxon>
        <taxon>Magnoliopsida</taxon>
        <taxon>eudicotyledons</taxon>
        <taxon>Gunneridae</taxon>
        <taxon>Pentapetalae</taxon>
        <taxon>rosids</taxon>
        <taxon>fabids</taxon>
        <taxon>Rosales</taxon>
        <taxon>Rosaceae</taxon>
        <taxon>Amygdaloideae</taxon>
        <taxon>Amygdaleae</taxon>
        <taxon>Prunus</taxon>
    </lineage>
</organism>
<sequence length="185" mass="20630">MGCPSLRLLFSSPPSFFRGEAHLRVPQPRQLSAAAVLPPGSSLRLLAFPIDVHLQFFQNLLSEPNYGYYDGSSIPRGGICSDFHLQRIMITLSISGDSFGGETSCTYTRVNMSNAVHPRRKGIRIIELAVVKFSRTGLLACLLPRISTQSEPSDASYVLEHRSLLRKNKTSQHLFPQRPIILTYD</sequence>